<evidence type="ECO:0000313" key="7">
    <source>
        <dbReference type="EMBL" id="AJP73588.1"/>
    </source>
</evidence>
<evidence type="ECO:0000256" key="5">
    <source>
        <dbReference type="SAM" id="SignalP"/>
    </source>
</evidence>
<keyword evidence="5" id="KW-0732">Signal</keyword>
<feature type="domain" description="Thioredoxin" evidence="6">
    <location>
        <begin position="34"/>
        <end position="200"/>
    </location>
</feature>
<keyword evidence="8" id="KW-1185">Reference proteome</keyword>
<dbReference type="Pfam" id="PF02630">
    <property type="entry name" value="SCO1-SenC"/>
    <property type="match status" value="1"/>
</dbReference>
<keyword evidence="3" id="KW-0479">Metal-binding</keyword>
<evidence type="ECO:0000256" key="3">
    <source>
        <dbReference type="PIRSR" id="PIRSR603782-1"/>
    </source>
</evidence>
<organism evidence="7 8">
    <name type="scientific">Sphingomonas hengshuiensis</name>
    <dbReference type="NCBI Taxonomy" id="1609977"/>
    <lineage>
        <taxon>Bacteria</taxon>
        <taxon>Pseudomonadati</taxon>
        <taxon>Pseudomonadota</taxon>
        <taxon>Alphaproteobacteria</taxon>
        <taxon>Sphingomonadales</taxon>
        <taxon>Sphingomonadaceae</taxon>
        <taxon>Sphingomonas</taxon>
    </lineage>
</organism>
<dbReference type="GO" id="GO:0046872">
    <property type="term" value="F:metal ion binding"/>
    <property type="evidence" value="ECO:0007669"/>
    <property type="project" value="UniProtKB-KW"/>
</dbReference>
<dbReference type="FunFam" id="3.40.30.10:FF:000013">
    <property type="entry name" value="Blast:Protein SCO1 homolog, mitochondrial"/>
    <property type="match status" value="1"/>
</dbReference>
<evidence type="ECO:0000256" key="2">
    <source>
        <dbReference type="ARBA" id="ARBA00023008"/>
    </source>
</evidence>
<dbReference type="KEGG" id="sphi:TS85_19990"/>
<dbReference type="PANTHER" id="PTHR12151">
    <property type="entry name" value="ELECTRON TRANSPORT PROTIN SCO1/SENC FAMILY MEMBER"/>
    <property type="match status" value="1"/>
</dbReference>
<dbReference type="InterPro" id="IPR036249">
    <property type="entry name" value="Thioredoxin-like_sf"/>
</dbReference>
<gene>
    <name evidence="7" type="ORF">TS85_19990</name>
</gene>
<feature type="signal peptide" evidence="5">
    <location>
        <begin position="1"/>
        <end position="28"/>
    </location>
</feature>
<dbReference type="SUPFAM" id="SSF52833">
    <property type="entry name" value="Thioredoxin-like"/>
    <property type="match status" value="1"/>
</dbReference>
<dbReference type="PANTHER" id="PTHR12151:SF25">
    <property type="entry name" value="LINALOOL DEHYDRATASE_ISOMERASE DOMAIN-CONTAINING PROTEIN"/>
    <property type="match status" value="1"/>
</dbReference>
<accession>A0A7U4LGR0</accession>
<dbReference type="InterPro" id="IPR013766">
    <property type="entry name" value="Thioredoxin_domain"/>
</dbReference>
<protein>
    <submittedName>
        <fullName evidence="7">Electron transporter</fullName>
    </submittedName>
</protein>
<sequence length="200" mass="21364">MAGGAMNRMFFAPALALVAAPLAGCGGAADQPPLAGARIGGPFALTDQNGRTVRDTDFAGRYRIVYFGYTYCPDVCPTDMQKIGQAMRELDRTDAKVAQKVVPIFITVDPERDTPAAIKQFVANFHPRIVGLTGTPEQIAKVAKDYAVYFKKQPAGAGGGYLVDHLAVAFLMGPQGEPIASLPIDKDGAAIAEQVRHWVR</sequence>
<proteinExistence type="inferred from homology"/>
<dbReference type="Gene3D" id="3.40.30.10">
    <property type="entry name" value="Glutaredoxin"/>
    <property type="match status" value="1"/>
</dbReference>
<dbReference type="OrthoDB" id="9790194at2"/>
<dbReference type="CDD" id="cd02968">
    <property type="entry name" value="SCO"/>
    <property type="match status" value="1"/>
</dbReference>
<dbReference type="AlphaFoldDB" id="A0A7U4LGR0"/>
<dbReference type="EMBL" id="CP010836">
    <property type="protein sequence ID" value="AJP73588.1"/>
    <property type="molecule type" value="Genomic_DNA"/>
</dbReference>
<name>A0A7U4LGR0_9SPHN</name>
<dbReference type="Proteomes" id="UP000032300">
    <property type="component" value="Chromosome"/>
</dbReference>
<evidence type="ECO:0000256" key="4">
    <source>
        <dbReference type="PIRSR" id="PIRSR603782-2"/>
    </source>
</evidence>
<reference evidence="7 8" key="2">
    <citation type="submission" date="2015-02" db="EMBL/GenBank/DDBJ databases">
        <title>The complete genome of Sphingomonas hengshuiensis sp. WHSC-8 isolated from soil of Hengshui Lake.</title>
        <authorList>
            <person name="Wei S."/>
            <person name="Guo J."/>
            <person name="Su C."/>
            <person name="Wu R."/>
            <person name="Zhang Z."/>
            <person name="Liang K."/>
            <person name="Li H."/>
            <person name="Wang T."/>
            <person name="Liu H."/>
            <person name="Zhang C."/>
            <person name="Li Z."/>
            <person name="Wang Q."/>
            <person name="Meng J."/>
        </authorList>
    </citation>
    <scope>NUCLEOTIDE SEQUENCE [LARGE SCALE GENOMIC DNA]</scope>
    <source>
        <strain evidence="7 8">WHSC-8</strain>
    </source>
</reference>
<feature type="binding site" evidence="3">
    <location>
        <position position="72"/>
    </location>
    <ligand>
        <name>Cu cation</name>
        <dbReference type="ChEBI" id="CHEBI:23378"/>
    </ligand>
</feature>
<evidence type="ECO:0000259" key="6">
    <source>
        <dbReference type="PROSITE" id="PS51352"/>
    </source>
</evidence>
<evidence type="ECO:0000256" key="1">
    <source>
        <dbReference type="ARBA" id="ARBA00010996"/>
    </source>
</evidence>
<comment type="similarity">
    <text evidence="1">Belongs to the SCO1/2 family.</text>
</comment>
<feature type="binding site" evidence="3">
    <location>
        <position position="76"/>
    </location>
    <ligand>
        <name>Cu cation</name>
        <dbReference type="ChEBI" id="CHEBI:23378"/>
    </ligand>
</feature>
<dbReference type="InterPro" id="IPR003782">
    <property type="entry name" value="SCO1/SenC"/>
</dbReference>
<feature type="chain" id="PRO_5030626637" evidence="5">
    <location>
        <begin position="29"/>
        <end position="200"/>
    </location>
</feature>
<feature type="binding site" evidence="3">
    <location>
        <position position="165"/>
    </location>
    <ligand>
        <name>Cu cation</name>
        <dbReference type="ChEBI" id="CHEBI:23378"/>
    </ligand>
</feature>
<keyword evidence="2 3" id="KW-0186">Copper</keyword>
<keyword evidence="4" id="KW-1015">Disulfide bond</keyword>
<feature type="disulfide bond" description="Redox-active" evidence="4">
    <location>
        <begin position="72"/>
        <end position="76"/>
    </location>
</feature>
<reference evidence="7 8" key="1">
    <citation type="journal article" date="2015" name="Int. J. Syst. Evol. Microbiol.">
        <title>Sphingomonas hengshuiensis sp. nov., isolated from lake wetland.</title>
        <authorList>
            <person name="Wei S."/>
            <person name="Wang T."/>
            <person name="Liu H."/>
            <person name="Zhang C."/>
            <person name="Guo J."/>
            <person name="Wang Q."/>
            <person name="Liang K."/>
            <person name="Zhang Z."/>
        </authorList>
    </citation>
    <scope>NUCLEOTIDE SEQUENCE [LARGE SCALE GENOMIC DNA]</scope>
    <source>
        <strain evidence="7 8">WHSC-8</strain>
    </source>
</reference>
<dbReference type="PROSITE" id="PS51352">
    <property type="entry name" value="THIOREDOXIN_2"/>
    <property type="match status" value="1"/>
</dbReference>
<evidence type="ECO:0000313" key="8">
    <source>
        <dbReference type="Proteomes" id="UP000032300"/>
    </source>
</evidence>